<dbReference type="AlphaFoldDB" id="A0A1V0RTK6"/>
<sequence length="80" mass="7925">MRAGALLVVLICAAFSLGAQEAPVVSSPQECDTCQARHRALQSLQSAGVGAGRQAEANTPQPAASVSTGAGPQAVTPAKP</sequence>
<gene>
    <name evidence="3" type="ORF">ROSMUCSMR3_03638</name>
</gene>
<dbReference type="Proteomes" id="UP000192273">
    <property type="component" value="Chromosome"/>
</dbReference>
<keyword evidence="2" id="KW-0732">Signal</keyword>
<evidence type="ECO:0000256" key="1">
    <source>
        <dbReference type="SAM" id="MobiDB-lite"/>
    </source>
</evidence>
<evidence type="ECO:0000256" key="2">
    <source>
        <dbReference type="SAM" id="SignalP"/>
    </source>
</evidence>
<feature type="signal peptide" evidence="2">
    <location>
        <begin position="1"/>
        <end position="21"/>
    </location>
</feature>
<organism evidence="3 4">
    <name type="scientific">Roseovarius mucosus</name>
    <dbReference type="NCBI Taxonomy" id="215743"/>
    <lineage>
        <taxon>Bacteria</taxon>
        <taxon>Pseudomonadati</taxon>
        <taxon>Pseudomonadota</taxon>
        <taxon>Alphaproteobacteria</taxon>
        <taxon>Rhodobacterales</taxon>
        <taxon>Roseobacteraceae</taxon>
        <taxon>Roseovarius</taxon>
    </lineage>
</organism>
<name>A0A1V0RTK6_9RHOB</name>
<evidence type="ECO:0000313" key="3">
    <source>
        <dbReference type="EMBL" id="ARE85091.1"/>
    </source>
</evidence>
<protein>
    <submittedName>
        <fullName evidence="3">Uncharacterized protein</fullName>
    </submittedName>
</protein>
<feature type="chain" id="PRO_5013364579" evidence="2">
    <location>
        <begin position="22"/>
        <end position="80"/>
    </location>
</feature>
<dbReference type="EMBL" id="CP020474">
    <property type="protein sequence ID" value="ARE85091.1"/>
    <property type="molecule type" value="Genomic_DNA"/>
</dbReference>
<keyword evidence="4" id="KW-1185">Reference proteome</keyword>
<proteinExistence type="predicted"/>
<dbReference type="KEGG" id="rmm:ROSMUCSMR3_03638"/>
<feature type="region of interest" description="Disordered" evidence="1">
    <location>
        <begin position="45"/>
        <end position="80"/>
    </location>
</feature>
<reference evidence="3 4" key="1">
    <citation type="submission" date="2017-03" db="EMBL/GenBank/DDBJ databases">
        <title>Genome Sequence of Roseovarius mucosus strain SMR3 Isolated from a culture of the Diatom Skeletonema marinoi.</title>
        <authorList>
            <person name="Topel M."/>
            <person name="Pinder M."/>
            <person name="Johansson O.N."/>
            <person name="Kourtchenko O."/>
            <person name="Godhe A."/>
            <person name="Clarke A.K."/>
        </authorList>
    </citation>
    <scope>NUCLEOTIDE SEQUENCE [LARGE SCALE GENOMIC DNA]</scope>
    <source>
        <strain evidence="3 4">SMR3</strain>
    </source>
</reference>
<feature type="compositionally biased region" description="Polar residues" evidence="1">
    <location>
        <begin position="56"/>
        <end position="70"/>
    </location>
</feature>
<accession>A0A1V0RTK6</accession>
<dbReference type="RefSeq" id="WP_157667357.1">
    <property type="nucleotide sequence ID" value="NZ_CP020474.1"/>
</dbReference>
<evidence type="ECO:0000313" key="4">
    <source>
        <dbReference type="Proteomes" id="UP000192273"/>
    </source>
</evidence>